<evidence type="ECO:0000256" key="1">
    <source>
        <dbReference type="SAM" id="Phobius"/>
    </source>
</evidence>
<feature type="transmembrane region" description="Helical" evidence="1">
    <location>
        <begin position="78"/>
        <end position="100"/>
    </location>
</feature>
<protein>
    <submittedName>
        <fullName evidence="2">Uncharacterized protein</fullName>
    </submittedName>
</protein>
<sequence length="146" mass="15123">MRAAVRAVGGLRPAALAVLGVGWIVYGRSISTDPTYGRSRGLAGITRYVPLSDLGWVWVAAGAVAILAGLGRRMRYQAPGFAALAAPAVLWGITYARTAITGGYPSASGSAAAWLAFAAFVVLTAGMAEPAWVVAALYEKRGEPRD</sequence>
<dbReference type="Proteomes" id="UP001344658">
    <property type="component" value="Unassembled WGS sequence"/>
</dbReference>
<gene>
    <name evidence="2" type="ORF">V2S66_33075</name>
</gene>
<accession>A0ABU7PLS1</accession>
<dbReference type="EMBL" id="JAZEWV010000053">
    <property type="protein sequence ID" value="MEE4546785.1"/>
    <property type="molecule type" value="Genomic_DNA"/>
</dbReference>
<feature type="transmembrane region" description="Helical" evidence="1">
    <location>
        <begin position="112"/>
        <end position="138"/>
    </location>
</feature>
<feature type="transmembrane region" description="Helical" evidence="1">
    <location>
        <begin position="54"/>
        <end position="71"/>
    </location>
</feature>
<reference evidence="2 3" key="1">
    <citation type="submission" date="2023-12" db="EMBL/GenBank/DDBJ databases">
        <title>Streptomyces sp. V4-01.</title>
        <authorList>
            <person name="Somphong A."/>
            <person name="Phongsopitanun W."/>
        </authorList>
    </citation>
    <scope>NUCLEOTIDE SEQUENCE [LARGE SCALE GENOMIC DNA]</scope>
    <source>
        <strain evidence="2 3">V4-01</strain>
    </source>
</reference>
<comment type="caution">
    <text evidence="2">The sequence shown here is derived from an EMBL/GenBank/DDBJ whole genome shotgun (WGS) entry which is preliminary data.</text>
</comment>
<dbReference type="RefSeq" id="WP_330800573.1">
    <property type="nucleotide sequence ID" value="NZ_JAZEWV010000053.1"/>
</dbReference>
<name>A0ABU7PLS1_9ACTN</name>
<organism evidence="2 3">
    <name type="scientific">Actinacidiphila polyblastidii</name>
    <dbReference type="NCBI Taxonomy" id="3110430"/>
    <lineage>
        <taxon>Bacteria</taxon>
        <taxon>Bacillati</taxon>
        <taxon>Actinomycetota</taxon>
        <taxon>Actinomycetes</taxon>
        <taxon>Kitasatosporales</taxon>
        <taxon>Streptomycetaceae</taxon>
        <taxon>Actinacidiphila</taxon>
    </lineage>
</organism>
<keyword evidence="1" id="KW-0472">Membrane</keyword>
<proteinExistence type="predicted"/>
<feature type="transmembrane region" description="Helical" evidence="1">
    <location>
        <begin position="7"/>
        <end position="26"/>
    </location>
</feature>
<evidence type="ECO:0000313" key="2">
    <source>
        <dbReference type="EMBL" id="MEE4546785.1"/>
    </source>
</evidence>
<evidence type="ECO:0000313" key="3">
    <source>
        <dbReference type="Proteomes" id="UP001344658"/>
    </source>
</evidence>
<keyword evidence="1" id="KW-1133">Transmembrane helix</keyword>
<keyword evidence="3" id="KW-1185">Reference proteome</keyword>
<keyword evidence="1" id="KW-0812">Transmembrane</keyword>